<evidence type="ECO:0000256" key="3">
    <source>
        <dbReference type="ARBA" id="ARBA00022670"/>
    </source>
</evidence>
<feature type="compositionally biased region" description="Low complexity" evidence="9">
    <location>
        <begin position="34"/>
        <end position="56"/>
    </location>
</feature>
<dbReference type="SMART" id="SM00232">
    <property type="entry name" value="JAB_MPN"/>
    <property type="match status" value="1"/>
</dbReference>
<feature type="compositionally biased region" description="Low complexity" evidence="9">
    <location>
        <begin position="189"/>
        <end position="201"/>
    </location>
</feature>
<evidence type="ECO:0000256" key="4">
    <source>
        <dbReference type="ARBA" id="ARBA00022723"/>
    </source>
</evidence>
<comment type="cofactor">
    <cofactor evidence="1">
        <name>Zn(2+)</name>
        <dbReference type="ChEBI" id="CHEBI:29105"/>
    </cofactor>
</comment>
<dbReference type="GO" id="GO:0016020">
    <property type="term" value="C:membrane"/>
    <property type="evidence" value="ECO:0007669"/>
    <property type="project" value="TreeGrafter"/>
</dbReference>
<keyword evidence="6" id="KW-0378">Hydrolase</keyword>
<gene>
    <name evidence="11" type="ORF">Rhopal_006659-T1</name>
</gene>
<feature type="compositionally biased region" description="Pro residues" evidence="9">
    <location>
        <begin position="412"/>
        <end position="425"/>
    </location>
</feature>
<evidence type="ECO:0000256" key="5">
    <source>
        <dbReference type="ARBA" id="ARBA00022786"/>
    </source>
</evidence>
<organism evidence="11 12">
    <name type="scientific">Rhodotorula paludigena</name>
    <dbReference type="NCBI Taxonomy" id="86838"/>
    <lineage>
        <taxon>Eukaryota</taxon>
        <taxon>Fungi</taxon>
        <taxon>Dikarya</taxon>
        <taxon>Basidiomycota</taxon>
        <taxon>Pucciniomycotina</taxon>
        <taxon>Microbotryomycetes</taxon>
        <taxon>Sporidiobolales</taxon>
        <taxon>Sporidiobolaceae</taxon>
        <taxon>Rhodotorula</taxon>
    </lineage>
</organism>
<feature type="compositionally biased region" description="Low complexity" evidence="9">
    <location>
        <begin position="501"/>
        <end position="513"/>
    </location>
</feature>
<sequence>MHKGLFRRRKHPPAPSLADSLTAQPAPPPPLGPEPAAVVASAPAASPAPRGDPPASYAQLSDLAEEKVAASWDPQTPLHVWVRGAAQEAFIRAAAAVKLLRDYLPKYHPEWKDAEPDLVDRIRQLLAQITPIYDALKKELVARTTAYYAAVRSSSTSSTSSGPHYSSSPALLQRNTVSAAVSLYRDSTAPPARSSPASFASDLGDAPSEGEHPRRSLIAPPSTNPSGPRPNAIRAAWAGLHRVSAASGKKVETGANPSTSPTAGALPEPGADDGEDGEISSGGVAPMREKGADDLVPRDQGRRIPKLGEAVVVSSAAPFSAPLPAAPSQHVFIPTLPALPAGPMPLPWEGESDDDGAGGIGYAGGSGGGVAATPVWSGGAVPPTSWHAHVQVHGGALNPPQPLAYPHAYAGPPHPPSAPPPASAPPPNLAYIAGAPAAANQAYRYAASVPPVPPTQPPHFQAHPHPPVPPAPSFALRSHAPAPSAPPVQAPTPPPFPPTHPVYLAHSAHSYAHPPAPSAPTPPPPAADAAGPPADAPLARAKSLSLAGLGGLAAVAAAASSAGWWTRTEATPQPAQGALVEEEAGEGEGRMMIPPVAGTGEGEEMRNVAYNESGAPLRPVILPSRLVSYFIDTIAAHNTAQGIETCGLLLGRLSRGEFTISHLLVPKQEGAPDTCVTTHEEEQFAFQDEHRLMTLGWIHTHPTQSIFLSSLDLHTHASYQLMLAEAIAVVCSPHQEPNYGVFRMTDPPGVETVVQCREKGPFHPQ</sequence>
<evidence type="ECO:0000313" key="12">
    <source>
        <dbReference type="Proteomes" id="UP001342314"/>
    </source>
</evidence>
<dbReference type="AlphaFoldDB" id="A0AAV5GVV0"/>
<dbReference type="InterPro" id="IPR000555">
    <property type="entry name" value="JAMM/MPN+_dom"/>
</dbReference>
<feature type="compositionally biased region" description="Pro residues" evidence="9">
    <location>
        <begin position="514"/>
        <end position="526"/>
    </location>
</feature>
<accession>A0AAV5GVV0</accession>
<dbReference type="GO" id="GO:0005768">
    <property type="term" value="C:endosome"/>
    <property type="evidence" value="ECO:0007669"/>
    <property type="project" value="TreeGrafter"/>
</dbReference>
<dbReference type="Proteomes" id="UP001342314">
    <property type="component" value="Unassembled WGS sequence"/>
</dbReference>
<feature type="region of interest" description="Disordered" evidence="9">
    <location>
        <begin position="393"/>
        <end position="425"/>
    </location>
</feature>
<comment type="caution">
    <text evidence="11">The sequence shown here is derived from an EMBL/GenBank/DDBJ whole genome shotgun (WGS) entry which is preliminary data.</text>
</comment>
<feature type="region of interest" description="Disordered" evidence="9">
    <location>
        <begin position="247"/>
        <end position="303"/>
    </location>
</feature>
<dbReference type="PANTHER" id="PTHR12947">
    <property type="entry name" value="AMSH-LIKE PROTEASE"/>
    <property type="match status" value="1"/>
</dbReference>
<dbReference type="InterPro" id="IPR037518">
    <property type="entry name" value="MPN"/>
</dbReference>
<evidence type="ECO:0000313" key="11">
    <source>
        <dbReference type="EMBL" id="GJN93602.1"/>
    </source>
</evidence>
<feature type="domain" description="MPN" evidence="10">
    <location>
        <begin position="620"/>
        <end position="748"/>
    </location>
</feature>
<protein>
    <recommendedName>
        <fullName evidence="10">MPN domain-containing protein</fullName>
    </recommendedName>
</protein>
<evidence type="ECO:0000256" key="1">
    <source>
        <dbReference type="ARBA" id="ARBA00001947"/>
    </source>
</evidence>
<dbReference type="InterPro" id="IPR044098">
    <property type="entry name" value="STAMBP/STALP-like_MPN"/>
</dbReference>
<evidence type="ECO:0000256" key="9">
    <source>
        <dbReference type="SAM" id="MobiDB-lite"/>
    </source>
</evidence>
<dbReference type="GO" id="GO:0140492">
    <property type="term" value="F:metal-dependent deubiquitinase activity"/>
    <property type="evidence" value="ECO:0007669"/>
    <property type="project" value="InterPro"/>
</dbReference>
<dbReference type="Gene3D" id="3.40.140.10">
    <property type="entry name" value="Cytidine Deaminase, domain 2"/>
    <property type="match status" value="1"/>
</dbReference>
<dbReference type="EMBL" id="BQKY01000014">
    <property type="protein sequence ID" value="GJN93602.1"/>
    <property type="molecule type" value="Genomic_DNA"/>
</dbReference>
<feature type="region of interest" description="Disordered" evidence="9">
    <location>
        <begin position="1"/>
        <end position="57"/>
    </location>
</feature>
<dbReference type="GO" id="GO:0046872">
    <property type="term" value="F:metal ion binding"/>
    <property type="evidence" value="ECO:0007669"/>
    <property type="project" value="UniProtKB-KW"/>
</dbReference>
<reference evidence="11 12" key="1">
    <citation type="submission" date="2021-12" db="EMBL/GenBank/DDBJ databases">
        <title>High titer production of polyol ester of fatty acids by Rhodotorula paludigena BS15 towards product separation-free biomass refinery.</title>
        <authorList>
            <person name="Mano J."/>
            <person name="Ono H."/>
            <person name="Tanaka T."/>
            <person name="Naito K."/>
            <person name="Sushida H."/>
            <person name="Ike M."/>
            <person name="Tokuyasu K."/>
            <person name="Kitaoka M."/>
        </authorList>
    </citation>
    <scope>NUCLEOTIDE SEQUENCE [LARGE SCALE GENOMIC DNA]</scope>
    <source>
        <strain evidence="11 12">BS15</strain>
    </source>
</reference>
<keyword evidence="12" id="KW-1185">Reference proteome</keyword>
<evidence type="ECO:0000256" key="8">
    <source>
        <dbReference type="ARBA" id="ARBA00023049"/>
    </source>
</evidence>
<dbReference type="GO" id="GO:0070536">
    <property type="term" value="P:protein K63-linked deubiquitination"/>
    <property type="evidence" value="ECO:0007669"/>
    <property type="project" value="InterPro"/>
</dbReference>
<evidence type="ECO:0000259" key="10">
    <source>
        <dbReference type="PROSITE" id="PS50249"/>
    </source>
</evidence>
<dbReference type="PROSITE" id="PS50249">
    <property type="entry name" value="MPN"/>
    <property type="match status" value="1"/>
</dbReference>
<dbReference type="Pfam" id="PF01398">
    <property type="entry name" value="JAB"/>
    <property type="match status" value="1"/>
</dbReference>
<evidence type="ECO:0000256" key="7">
    <source>
        <dbReference type="ARBA" id="ARBA00022833"/>
    </source>
</evidence>
<feature type="region of interest" description="Disordered" evidence="9">
    <location>
        <begin position="448"/>
        <end position="535"/>
    </location>
</feature>
<dbReference type="CDD" id="cd08066">
    <property type="entry name" value="MPN_AMSH_like"/>
    <property type="match status" value="1"/>
</dbReference>
<comment type="similarity">
    <text evidence="2">Belongs to the peptidase M67C family.</text>
</comment>
<feature type="compositionally biased region" description="Basic and acidic residues" evidence="9">
    <location>
        <begin position="287"/>
        <end position="302"/>
    </location>
</feature>
<name>A0AAV5GVV0_9BASI</name>
<evidence type="ECO:0000256" key="6">
    <source>
        <dbReference type="ARBA" id="ARBA00022801"/>
    </source>
</evidence>
<dbReference type="GO" id="GO:0006508">
    <property type="term" value="P:proteolysis"/>
    <property type="evidence" value="ECO:0007669"/>
    <property type="project" value="UniProtKB-KW"/>
</dbReference>
<dbReference type="PANTHER" id="PTHR12947:SF13">
    <property type="entry name" value="FI19924P1"/>
    <property type="match status" value="1"/>
</dbReference>
<feature type="region of interest" description="Disordered" evidence="9">
    <location>
        <begin position="187"/>
        <end position="232"/>
    </location>
</feature>
<keyword evidence="5" id="KW-0833">Ubl conjugation pathway</keyword>
<evidence type="ECO:0000256" key="2">
    <source>
        <dbReference type="ARBA" id="ARBA00010981"/>
    </source>
</evidence>
<proteinExistence type="inferred from homology"/>
<feature type="compositionally biased region" description="Basic residues" evidence="9">
    <location>
        <begin position="1"/>
        <end position="12"/>
    </location>
</feature>
<feature type="compositionally biased region" description="Pro residues" evidence="9">
    <location>
        <begin position="483"/>
        <end position="500"/>
    </location>
</feature>
<keyword evidence="8" id="KW-0482">Metalloprotease</keyword>
<dbReference type="GO" id="GO:0061578">
    <property type="term" value="F:K63-linked deubiquitinase activity"/>
    <property type="evidence" value="ECO:0007669"/>
    <property type="project" value="InterPro"/>
</dbReference>
<keyword evidence="7" id="KW-0862">Zinc</keyword>
<keyword evidence="4" id="KW-0479">Metal-binding</keyword>
<dbReference type="SUPFAM" id="SSF102712">
    <property type="entry name" value="JAB1/MPN domain"/>
    <property type="match status" value="1"/>
</dbReference>
<keyword evidence="3" id="KW-0645">Protease</keyword>